<sequence>MKSFSSTFHTLRGVTIHVREWGRADAPALWMLHGWSDVSATFQFVIDALEHDWRVIAPDWRGHGLSARGADAYWFADYLGDLDALLRVYSPHAPVRMVGHSMGGNVAHLYAGVRPARVRALVTLESLARAQRPAEETPQRLQAWLDQLAARKAPRRYEDVEALALRLRRANPRLSAERARFMAQHYTEADGRGGVRIAVEPAHRNVHPFMHRRDEAAACWRRITAPVLWLMQEGGGWRELRGVDEAAWEQTRACFADLREAAIADCGHNMQHDQPEAVAAAIEDFLAEVAPYHAG</sequence>
<dbReference type="OrthoDB" id="149912at2"/>
<dbReference type="Pfam" id="PF00561">
    <property type="entry name" value="Abhydrolase_1"/>
    <property type="match status" value="1"/>
</dbReference>
<keyword evidence="2" id="KW-0378">Hydrolase</keyword>
<dbReference type="EMBL" id="CP025682">
    <property type="protein sequence ID" value="AUN96387.1"/>
    <property type="molecule type" value="Genomic_DNA"/>
</dbReference>
<dbReference type="PANTHER" id="PTHR43798:SF33">
    <property type="entry name" value="HYDROLASE, PUTATIVE (AFU_ORTHOLOGUE AFUA_2G14860)-RELATED"/>
    <property type="match status" value="1"/>
</dbReference>
<dbReference type="InterPro" id="IPR029058">
    <property type="entry name" value="AB_hydrolase_fold"/>
</dbReference>
<dbReference type="KEGG" id="atw:C0099_07530"/>
<reference evidence="2 3" key="1">
    <citation type="submission" date="2018-01" db="EMBL/GenBank/DDBJ databases">
        <authorList>
            <person name="Fu G.-Y."/>
        </authorList>
    </citation>
    <scope>NUCLEOTIDE SEQUENCE [LARGE SCALE GENOMIC DNA]</scope>
    <source>
        <strain evidence="2 3">SY39</strain>
    </source>
</reference>
<gene>
    <name evidence="2" type="ORF">C0099_07530</name>
</gene>
<evidence type="ECO:0000313" key="3">
    <source>
        <dbReference type="Proteomes" id="UP000242205"/>
    </source>
</evidence>
<dbReference type="PANTHER" id="PTHR43798">
    <property type="entry name" value="MONOACYLGLYCEROL LIPASE"/>
    <property type="match status" value="1"/>
</dbReference>
<dbReference type="RefSeq" id="WP_102248426.1">
    <property type="nucleotide sequence ID" value="NZ_CP025682.1"/>
</dbReference>
<proteinExistence type="predicted"/>
<feature type="domain" description="AB hydrolase-1" evidence="1">
    <location>
        <begin position="27"/>
        <end position="274"/>
    </location>
</feature>
<name>A0A2I6SAW1_9RHOO</name>
<dbReference type="GO" id="GO:0016787">
    <property type="term" value="F:hydrolase activity"/>
    <property type="evidence" value="ECO:0007669"/>
    <property type="project" value="UniProtKB-KW"/>
</dbReference>
<dbReference type="Gene3D" id="3.40.50.1820">
    <property type="entry name" value="alpha/beta hydrolase"/>
    <property type="match status" value="1"/>
</dbReference>
<dbReference type="InterPro" id="IPR000073">
    <property type="entry name" value="AB_hydrolase_1"/>
</dbReference>
<organism evidence="2 3">
    <name type="scientific">Pseudazoarcus pumilus</name>
    <dbReference type="NCBI Taxonomy" id="2067960"/>
    <lineage>
        <taxon>Bacteria</taxon>
        <taxon>Pseudomonadati</taxon>
        <taxon>Pseudomonadota</taxon>
        <taxon>Betaproteobacteria</taxon>
        <taxon>Rhodocyclales</taxon>
        <taxon>Zoogloeaceae</taxon>
        <taxon>Pseudazoarcus</taxon>
    </lineage>
</organism>
<keyword evidence="3" id="KW-1185">Reference proteome</keyword>
<dbReference type="InterPro" id="IPR000639">
    <property type="entry name" value="Epox_hydrolase-like"/>
</dbReference>
<evidence type="ECO:0000259" key="1">
    <source>
        <dbReference type="Pfam" id="PF00561"/>
    </source>
</evidence>
<dbReference type="AlphaFoldDB" id="A0A2I6SAW1"/>
<dbReference type="PRINTS" id="PR00111">
    <property type="entry name" value="ABHYDROLASE"/>
</dbReference>
<dbReference type="PRINTS" id="PR00412">
    <property type="entry name" value="EPOXHYDRLASE"/>
</dbReference>
<dbReference type="GO" id="GO:0016020">
    <property type="term" value="C:membrane"/>
    <property type="evidence" value="ECO:0007669"/>
    <property type="project" value="TreeGrafter"/>
</dbReference>
<dbReference type="Proteomes" id="UP000242205">
    <property type="component" value="Chromosome"/>
</dbReference>
<evidence type="ECO:0000313" key="2">
    <source>
        <dbReference type="EMBL" id="AUN96387.1"/>
    </source>
</evidence>
<accession>A0A2I6SAW1</accession>
<protein>
    <submittedName>
        <fullName evidence="2">Alpha/beta hydrolase</fullName>
    </submittedName>
</protein>
<dbReference type="InterPro" id="IPR050266">
    <property type="entry name" value="AB_hydrolase_sf"/>
</dbReference>
<dbReference type="SUPFAM" id="SSF53474">
    <property type="entry name" value="alpha/beta-Hydrolases"/>
    <property type="match status" value="1"/>
</dbReference>